<dbReference type="Proteomes" id="UP000482960">
    <property type="component" value="Unassembled WGS sequence"/>
</dbReference>
<protein>
    <submittedName>
        <fullName evidence="2">Uncharacterized protein</fullName>
    </submittedName>
</protein>
<evidence type="ECO:0000313" key="3">
    <source>
        <dbReference type="Proteomes" id="UP000482960"/>
    </source>
</evidence>
<dbReference type="AlphaFoldDB" id="A0A6V8L5T3"/>
<evidence type="ECO:0000313" key="2">
    <source>
        <dbReference type="EMBL" id="GFJ91584.1"/>
    </source>
</evidence>
<feature type="region of interest" description="Disordered" evidence="1">
    <location>
        <begin position="112"/>
        <end position="137"/>
    </location>
</feature>
<reference evidence="2 3" key="2">
    <citation type="submission" date="2020-03" db="EMBL/GenBank/DDBJ databases">
        <authorList>
            <person name="Ichikawa N."/>
            <person name="Kimura A."/>
            <person name="Kitahashi Y."/>
            <person name="Uohara A."/>
        </authorList>
    </citation>
    <scope>NUCLEOTIDE SEQUENCE [LARGE SCALE GENOMIC DNA]</scope>
    <source>
        <strain evidence="2 3">NBRC 108638</strain>
    </source>
</reference>
<name>A0A6V8L5T3_9ACTN</name>
<comment type="caution">
    <text evidence="2">The sequence shown here is derived from an EMBL/GenBank/DDBJ whole genome shotgun (WGS) entry which is preliminary data.</text>
</comment>
<accession>A0A6V8L5T3</accession>
<keyword evidence="3" id="KW-1185">Reference proteome</keyword>
<proteinExistence type="predicted"/>
<sequence length="137" mass="14487">MDDLKDRLLKPRLSEAEVEVPGVGTVRMRALSRAEVLMVRKATDDENIDGPRALALERKMLATAFLDPVLTEAEVGQWQKASAAGELEHVSRKIQELSGMLEGADKAAFQGVRGGSGDGVRALPGAEAEHDGGPAAG</sequence>
<evidence type="ECO:0000256" key="1">
    <source>
        <dbReference type="SAM" id="MobiDB-lite"/>
    </source>
</evidence>
<dbReference type="RefSeq" id="WP_173078632.1">
    <property type="nucleotide sequence ID" value="NZ_BAABJB010000004.1"/>
</dbReference>
<organism evidence="2 3">
    <name type="scientific">Phytohabitans rumicis</name>
    <dbReference type="NCBI Taxonomy" id="1076125"/>
    <lineage>
        <taxon>Bacteria</taxon>
        <taxon>Bacillati</taxon>
        <taxon>Actinomycetota</taxon>
        <taxon>Actinomycetes</taxon>
        <taxon>Micromonosporales</taxon>
        <taxon>Micromonosporaceae</taxon>
    </lineage>
</organism>
<gene>
    <name evidence="2" type="ORF">Prum_052260</name>
</gene>
<dbReference type="EMBL" id="BLPG01000001">
    <property type="protein sequence ID" value="GFJ91584.1"/>
    <property type="molecule type" value="Genomic_DNA"/>
</dbReference>
<reference evidence="2 3" key="1">
    <citation type="submission" date="2020-03" db="EMBL/GenBank/DDBJ databases">
        <title>Whole genome shotgun sequence of Phytohabitans rumicis NBRC 108638.</title>
        <authorList>
            <person name="Komaki H."/>
            <person name="Tamura T."/>
        </authorList>
    </citation>
    <scope>NUCLEOTIDE SEQUENCE [LARGE SCALE GENOMIC DNA]</scope>
    <source>
        <strain evidence="2 3">NBRC 108638</strain>
    </source>
</reference>
<feature type="compositionally biased region" description="Basic and acidic residues" evidence="1">
    <location>
        <begin position="127"/>
        <end position="137"/>
    </location>
</feature>